<dbReference type="InterPro" id="IPR042204">
    <property type="entry name" value="2Fe-2S-bd_N"/>
</dbReference>
<dbReference type="GO" id="GO:0046653">
    <property type="term" value="P:tetrahydrofolate metabolic process"/>
    <property type="evidence" value="ECO:0007669"/>
    <property type="project" value="InterPro"/>
</dbReference>
<dbReference type="InterPro" id="IPR006222">
    <property type="entry name" value="GCVT_N"/>
</dbReference>
<feature type="domain" description="Aminomethyltransferase C-terminal" evidence="4">
    <location>
        <begin position="884"/>
        <end position="970"/>
    </location>
</feature>
<dbReference type="InterPro" id="IPR029043">
    <property type="entry name" value="GcvT/YgfZ_C"/>
</dbReference>
<reference evidence="6 7" key="1">
    <citation type="submission" date="2020-02" db="EMBL/GenBank/DDBJ databases">
        <title>Genome sequence of Roseobacter ponti.</title>
        <authorList>
            <person name="Hollensteiner J."/>
            <person name="Schneider D."/>
            <person name="Poehlein A."/>
            <person name="Daniel R."/>
        </authorList>
    </citation>
    <scope>NUCLEOTIDE SEQUENCE [LARGE SCALE GENOMIC DNA]</scope>
    <source>
        <strain evidence="6 7">DSM 106830</strain>
    </source>
</reference>
<keyword evidence="2" id="KW-0560">Oxidoreductase</keyword>
<dbReference type="EMBL" id="CP048788">
    <property type="protein sequence ID" value="QJF50670.1"/>
    <property type="molecule type" value="Genomic_DNA"/>
</dbReference>
<dbReference type="InterPro" id="IPR036188">
    <property type="entry name" value="FAD/NAD-bd_sf"/>
</dbReference>
<dbReference type="NCBIfam" id="TIGR01372">
    <property type="entry name" value="soxA"/>
    <property type="match status" value="1"/>
</dbReference>
<dbReference type="InterPro" id="IPR041117">
    <property type="entry name" value="SoxA_A3"/>
</dbReference>
<dbReference type="SUPFAM" id="SSF101790">
    <property type="entry name" value="Aminomethyltransferase beta-barrel domain"/>
    <property type="match status" value="1"/>
</dbReference>
<dbReference type="Gene3D" id="3.50.50.60">
    <property type="entry name" value="FAD/NAD(P)-binding domain"/>
    <property type="match status" value="1"/>
</dbReference>
<sequence>MRIEGKGLIDRTRTVRFQFDEIGHTAYEGDTVASALLAAGRKLVARSFKYHRPRGVLTAGSEEPNALITTGRGAASEPNVRATVQEVFDGLETRSQNAWPSLKLDVMQLNDLVHPFLGAGFYYKTFMWPHGFWEKLYEPVIRRAAGLGGLSGAHNDDKYERAWAFCDLLIIGAGPAGLMAALVAGRAGADVILADEDSLPGGRLNAETLTVDGMAGSDWAAGAVAELHGMSNVRIMTRTTVTGAYDQGTYGALERVSSHLAAPAAGAPRETFWRIVAKRSVLAAGALERPVAFPNNDRPGIMTASAVRAYLNRWGVAAGKQVAIFGNNDDAHRTARDLSEAGVDIAAVIDSRPDGSVPAASWPVFKDSHVVDTAGRLALRSVTVKGPAGEKVIAADCLAMSGGWNPTVHMTCHMNGRPVWREDIAAFVPQAGAIPGMLTAGACNGDFSTAACLSAGADAAKSVLKDLGMRVPRLKAPDADDSAYVITPLWTVPGKDRAWLDFQNDVTVKDVKQAARENFRSVEHMKRYTTQGMAPDQGKNSNVAALAVLADATGRAIPETGTTTFRPPYVPVSIAAMGAGAQGAGFAPQRFTTSHTASVEMGAPMIEAGLWYRPSYFPRSGETTWRQSCDREVGFVREAVGVCDVSTLGKIDLQGPGAAEFLDLVYSNTFSTLKEGRVRYGLMLREDGHVMDDGTTARLGPEHFVMTTTTAAAGNVMRHLEFVHQVLRPDLDVRFMSVTEQWAQFAVAGPRARDLLNGLLKTPLDNDTWPFMACGPVTVCGIAGRLFRISFSGEHAYEVAVPSRYGESLFTELVSRAESMEGGAYGMEALNVLRIEKGHITHAEIHGRTTAFDIGFARMVSAKKDCIGQTMAAREGLTDPGRQQLVGLKPVTPGGQITAGAHLFNVGKEATRINDQGYVTSVAFSPTLGHMIGLGFIARGPERMGETVRLVDAVRGVETSVEICSPVFVDPEGGRVRG</sequence>
<dbReference type="InterPro" id="IPR013977">
    <property type="entry name" value="GcvT_C"/>
</dbReference>
<dbReference type="PANTHER" id="PTHR43757:SF2">
    <property type="entry name" value="AMINOMETHYLTRANSFERASE, MITOCHONDRIAL"/>
    <property type="match status" value="1"/>
</dbReference>
<dbReference type="RefSeq" id="WP_169639886.1">
    <property type="nucleotide sequence ID" value="NZ_CP048788.1"/>
</dbReference>
<dbReference type="InterPro" id="IPR028896">
    <property type="entry name" value="GcvT/YgfZ/DmdA"/>
</dbReference>
<proteinExistence type="inferred from homology"/>
<dbReference type="PANTHER" id="PTHR43757">
    <property type="entry name" value="AMINOMETHYLTRANSFERASE"/>
    <property type="match status" value="1"/>
</dbReference>
<gene>
    <name evidence="6" type="ORF">G3256_05595</name>
</gene>
<evidence type="ECO:0000259" key="4">
    <source>
        <dbReference type="Pfam" id="PF08669"/>
    </source>
</evidence>
<dbReference type="SUPFAM" id="SSF51905">
    <property type="entry name" value="FAD/NAD(P)-binding domain"/>
    <property type="match status" value="1"/>
</dbReference>
<dbReference type="PIRSF" id="PIRSF037980">
    <property type="entry name" value="SoxA"/>
    <property type="match status" value="1"/>
</dbReference>
<evidence type="ECO:0000313" key="7">
    <source>
        <dbReference type="Proteomes" id="UP000503308"/>
    </source>
</evidence>
<protein>
    <submittedName>
        <fullName evidence="6">Sarcosine oxidase subunit alpha family protein</fullName>
    </submittedName>
</protein>
<accession>A0A858SQL7</accession>
<dbReference type="Gene3D" id="3.10.20.440">
    <property type="entry name" value="2Fe-2S iron-sulphur cluster binding domain, sarcosine oxidase, alpha subunit, N-terminal domain"/>
    <property type="match status" value="1"/>
</dbReference>
<dbReference type="SUPFAM" id="SSF103025">
    <property type="entry name" value="Folate-binding domain"/>
    <property type="match status" value="1"/>
</dbReference>
<name>A0A858SQL7_9RHOB</name>
<dbReference type="Proteomes" id="UP000503308">
    <property type="component" value="Chromosome"/>
</dbReference>
<dbReference type="Gene3D" id="1.10.10.1100">
    <property type="entry name" value="BFD-like [2Fe-2S]-binding domain"/>
    <property type="match status" value="1"/>
</dbReference>
<dbReference type="Pfam" id="PF01571">
    <property type="entry name" value="GCV_T"/>
    <property type="match status" value="1"/>
</dbReference>
<organism evidence="6 7">
    <name type="scientific">Roseobacter ponti</name>
    <dbReference type="NCBI Taxonomy" id="1891787"/>
    <lineage>
        <taxon>Bacteria</taxon>
        <taxon>Pseudomonadati</taxon>
        <taxon>Pseudomonadota</taxon>
        <taxon>Alphaproteobacteria</taxon>
        <taxon>Rhodobacterales</taxon>
        <taxon>Roseobacteraceae</taxon>
        <taxon>Roseobacter</taxon>
    </lineage>
</organism>
<evidence type="ECO:0000256" key="2">
    <source>
        <dbReference type="ARBA" id="ARBA00023002"/>
    </source>
</evidence>
<evidence type="ECO:0000259" key="5">
    <source>
        <dbReference type="Pfam" id="PF17806"/>
    </source>
</evidence>
<dbReference type="AlphaFoldDB" id="A0A858SQL7"/>
<dbReference type="Pfam" id="PF08669">
    <property type="entry name" value="GCV_T_C"/>
    <property type="match status" value="1"/>
</dbReference>
<dbReference type="Pfam" id="PF17806">
    <property type="entry name" value="SO_alpha_A3"/>
    <property type="match status" value="1"/>
</dbReference>
<dbReference type="KEGG" id="rpon:G3256_05595"/>
<feature type="domain" description="SoxA A3" evidence="5">
    <location>
        <begin position="495"/>
        <end position="580"/>
    </location>
</feature>
<evidence type="ECO:0000313" key="6">
    <source>
        <dbReference type="EMBL" id="QJF50670.1"/>
    </source>
</evidence>
<dbReference type="Pfam" id="PF12831">
    <property type="entry name" value="FAD_oxidored"/>
    <property type="match status" value="1"/>
</dbReference>
<dbReference type="InterPro" id="IPR041854">
    <property type="entry name" value="BFD-like_2Fe2S-bd_dom_sf"/>
</dbReference>
<dbReference type="InterPro" id="IPR006277">
    <property type="entry name" value="Sarcosine_oxidase_asu"/>
</dbReference>
<dbReference type="Pfam" id="PF13510">
    <property type="entry name" value="Fer2_4"/>
    <property type="match status" value="1"/>
</dbReference>
<keyword evidence="7" id="KW-1185">Reference proteome</keyword>
<feature type="domain" description="GCVT N-terminal" evidence="3">
    <location>
        <begin position="595"/>
        <end position="864"/>
    </location>
</feature>
<evidence type="ECO:0000256" key="1">
    <source>
        <dbReference type="ARBA" id="ARBA00008609"/>
    </source>
</evidence>
<comment type="similarity">
    <text evidence="1">Belongs to the GcvT family.</text>
</comment>
<dbReference type="InterPro" id="IPR027266">
    <property type="entry name" value="TrmE/GcvT-like"/>
</dbReference>
<dbReference type="PRINTS" id="PR00368">
    <property type="entry name" value="FADPNR"/>
</dbReference>
<dbReference type="PRINTS" id="PR00469">
    <property type="entry name" value="PNDRDTASEII"/>
</dbReference>
<evidence type="ECO:0000259" key="3">
    <source>
        <dbReference type="Pfam" id="PF01571"/>
    </source>
</evidence>
<dbReference type="Gene3D" id="3.30.1360.120">
    <property type="entry name" value="Probable tRNA modification gtpase trme, domain 1"/>
    <property type="match status" value="1"/>
</dbReference>
<dbReference type="GO" id="GO:0008115">
    <property type="term" value="F:sarcosine oxidase activity"/>
    <property type="evidence" value="ECO:0007669"/>
    <property type="project" value="InterPro"/>
</dbReference>